<keyword evidence="2" id="KW-0732">Signal</keyword>
<feature type="region of interest" description="Disordered" evidence="1">
    <location>
        <begin position="24"/>
        <end position="43"/>
    </location>
</feature>
<keyword evidence="4" id="KW-1185">Reference proteome</keyword>
<evidence type="ECO:0000256" key="1">
    <source>
        <dbReference type="SAM" id="MobiDB-lite"/>
    </source>
</evidence>
<evidence type="ECO:0000313" key="4">
    <source>
        <dbReference type="Proteomes" id="UP000594034"/>
    </source>
</evidence>
<dbReference type="InterPro" id="IPR053196">
    <property type="entry name" value="Lipoprotein_YbaY-like"/>
</dbReference>
<evidence type="ECO:0000256" key="2">
    <source>
        <dbReference type="SAM" id="SignalP"/>
    </source>
</evidence>
<dbReference type="AlphaFoldDB" id="A0A5J6WX26"/>
<dbReference type="PANTHER" id="PTHR38013:SF1">
    <property type="entry name" value="GLYCOPROTEIN_POLYSACCHARIDE METABOLISM"/>
    <property type="match status" value="1"/>
</dbReference>
<dbReference type="EMBL" id="CP040449">
    <property type="protein sequence ID" value="QFI55200.1"/>
    <property type="molecule type" value="Genomic_DNA"/>
</dbReference>
<name>A0A5J6WX26_9GAMM</name>
<reference evidence="3 4" key="1">
    <citation type="submission" date="2019-05" db="EMBL/GenBank/DDBJ databases">
        <title>OXA-830, a novel chromosomally encoded expanded-spectrum class D beta-lactamase in Aeromonas simiae.</title>
        <authorList>
            <person name="Zhou W."/>
            <person name="Chen Q."/>
        </authorList>
    </citation>
    <scope>NUCLEOTIDE SEQUENCE [LARGE SCALE GENOMIC DNA]</scope>
    <source>
        <strain evidence="3 4">A6</strain>
    </source>
</reference>
<feature type="signal peptide" evidence="2">
    <location>
        <begin position="1"/>
        <end position="18"/>
    </location>
</feature>
<dbReference type="KEGG" id="asim:FE240_11200"/>
<protein>
    <submittedName>
        <fullName evidence="3">Glycoprotein-polysaccharide metabolism protein</fullName>
    </submittedName>
</protein>
<dbReference type="InterPro" id="IPR039366">
    <property type="entry name" value="Pilotin"/>
</dbReference>
<dbReference type="Proteomes" id="UP000594034">
    <property type="component" value="Chromosome"/>
</dbReference>
<dbReference type="PROSITE" id="PS51257">
    <property type="entry name" value="PROKAR_LIPOPROTEIN"/>
    <property type="match status" value="1"/>
</dbReference>
<feature type="chain" id="PRO_5023869131" evidence="2">
    <location>
        <begin position="19"/>
        <end position="157"/>
    </location>
</feature>
<organism evidence="3 4">
    <name type="scientific">Aeromonas simiae</name>
    <dbReference type="NCBI Taxonomy" id="218936"/>
    <lineage>
        <taxon>Bacteria</taxon>
        <taxon>Pseudomonadati</taxon>
        <taxon>Pseudomonadota</taxon>
        <taxon>Gammaproteobacteria</taxon>
        <taxon>Aeromonadales</taxon>
        <taxon>Aeromonadaceae</taxon>
        <taxon>Aeromonas</taxon>
    </lineage>
</organism>
<sequence length="157" mass="16650">MRPLFPLALLGSALLLSACNDAKAPAPVPTDEPAKSETSQQHASISGTALYRARMALPPGARLEITLEDVSLADAPARVLGRTTLDELAAPPFAFTLDYDPSKVDQSHRYSVRATIRVGDELLFTTDTFTPALTQGGGDQVELHLVPVAKAPESTAQ</sequence>
<dbReference type="RefSeq" id="WP_193001002.1">
    <property type="nucleotide sequence ID" value="NZ_CP040449.1"/>
</dbReference>
<proteinExistence type="predicted"/>
<gene>
    <name evidence="3" type="ORF">FE240_11200</name>
</gene>
<dbReference type="Pfam" id="PF09619">
    <property type="entry name" value="YscW"/>
    <property type="match status" value="1"/>
</dbReference>
<evidence type="ECO:0000313" key="3">
    <source>
        <dbReference type="EMBL" id="QFI55200.1"/>
    </source>
</evidence>
<accession>A0A5J6WX26</accession>
<dbReference type="PANTHER" id="PTHR38013">
    <property type="entry name" value="GLYCOPROTEIN/POLYSACCHARIDE METABOLISM"/>
    <property type="match status" value="1"/>
</dbReference>